<evidence type="ECO:0000256" key="3">
    <source>
        <dbReference type="ARBA" id="ARBA00012729"/>
    </source>
</evidence>
<evidence type="ECO:0000256" key="8">
    <source>
        <dbReference type="ARBA" id="ARBA00022801"/>
    </source>
</evidence>
<keyword evidence="11" id="KW-0449">Lipoprotein</keyword>
<dbReference type="InterPro" id="IPR050546">
    <property type="entry name" value="Glycosyl_Hydrlase_16"/>
</dbReference>
<keyword evidence="13" id="KW-0961">Cell wall biogenesis/degradation</keyword>
<accession>A0A1E4SPS9</accession>
<dbReference type="InterPro" id="IPR017168">
    <property type="entry name" value="CHR-like"/>
</dbReference>
<name>A0A1E4SPS9_9ASCO</name>
<feature type="active site" description="Proton donor" evidence="15">
    <location>
        <position position="143"/>
    </location>
</feature>
<dbReference type="InterPro" id="IPR013320">
    <property type="entry name" value="ConA-like_dom_sf"/>
</dbReference>
<evidence type="ECO:0000256" key="2">
    <source>
        <dbReference type="ARBA" id="ARBA00004589"/>
    </source>
</evidence>
<dbReference type="EMBL" id="KV453909">
    <property type="protein sequence ID" value="ODV81529.1"/>
    <property type="molecule type" value="Genomic_DNA"/>
</dbReference>
<dbReference type="AlphaFoldDB" id="A0A1E4SPS9"/>
<organism evidence="18 19">
    <name type="scientific">Suhomyces tanzawaensis NRRL Y-17324</name>
    <dbReference type="NCBI Taxonomy" id="984487"/>
    <lineage>
        <taxon>Eukaryota</taxon>
        <taxon>Fungi</taxon>
        <taxon>Dikarya</taxon>
        <taxon>Ascomycota</taxon>
        <taxon>Saccharomycotina</taxon>
        <taxon>Pichiomycetes</taxon>
        <taxon>Debaryomycetaceae</taxon>
        <taxon>Suhomyces</taxon>
    </lineage>
</organism>
<dbReference type="Proteomes" id="UP000094285">
    <property type="component" value="Unassembled WGS sequence"/>
</dbReference>
<dbReference type="STRING" id="984487.A0A1E4SPS9"/>
<evidence type="ECO:0000256" key="6">
    <source>
        <dbReference type="ARBA" id="ARBA00022679"/>
    </source>
</evidence>
<dbReference type="GO" id="GO:0016757">
    <property type="term" value="F:glycosyltransferase activity"/>
    <property type="evidence" value="ECO:0007669"/>
    <property type="project" value="UniProtKB-KW"/>
</dbReference>
<gene>
    <name evidence="18" type="ORF">CANTADRAFT_41710</name>
</gene>
<dbReference type="OrthoDB" id="4781at2759"/>
<dbReference type="PANTHER" id="PTHR10963">
    <property type="entry name" value="GLYCOSYL HYDROLASE-RELATED"/>
    <property type="match status" value="1"/>
</dbReference>
<feature type="region of interest" description="Disordered" evidence="16">
    <location>
        <begin position="330"/>
        <end position="399"/>
    </location>
</feature>
<keyword evidence="4" id="KW-0336">GPI-anchor</keyword>
<evidence type="ECO:0000256" key="12">
    <source>
        <dbReference type="ARBA" id="ARBA00023295"/>
    </source>
</evidence>
<keyword evidence="8 18" id="KW-0378">Hydrolase</keyword>
<dbReference type="GeneID" id="30983015"/>
<dbReference type="GO" id="GO:0098552">
    <property type="term" value="C:side of membrane"/>
    <property type="evidence" value="ECO:0007669"/>
    <property type="project" value="UniProtKB-KW"/>
</dbReference>
<comment type="catalytic activity">
    <reaction evidence="1">
        <text>Random endo-hydrolysis of N-acetyl-beta-D-glucosaminide (1-&gt;4)-beta-linkages in chitin and chitodextrins.</text>
        <dbReference type="EC" id="3.2.1.14"/>
    </reaction>
</comment>
<dbReference type="PANTHER" id="PTHR10963:SF22">
    <property type="entry name" value="GLYCOSIDASE CRH2-RELATED"/>
    <property type="match status" value="1"/>
</dbReference>
<feature type="active site" description="Nucleophile" evidence="15">
    <location>
        <position position="139"/>
    </location>
</feature>
<keyword evidence="9" id="KW-0472">Membrane</keyword>
<evidence type="ECO:0000256" key="1">
    <source>
        <dbReference type="ARBA" id="ARBA00000822"/>
    </source>
</evidence>
<evidence type="ECO:0000256" key="16">
    <source>
        <dbReference type="SAM" id="MobiDB-lite"/>
    </source>
</evidence>
<dbReference type="PIRSF" id="PIRSF037299">
    <property type="entry name" value="Glycosidase_CRH1_prd"/>
    <property type="match status" value="1"/>
</dbReference>
<evidence type="ECO:0000256" key="15">
    <source>
        <dbReference type="PIRSR" id="PIRSR037299-1"/>
    </source>
</evidence>
<evidence type="ECO:0000256" key="4">
    <source>
        <dbReference type="ARBA" id="ARBA00022622"/>
    </source>
</evidence>
<dbReference type="EC" id="3.2.1.14" evidence="3"/>
<dbReference type="GO" id="GO:0009277">
    <property type="term" value="C:fungal-type cell wall"/>
    <property type="evidence" value="ECO:0007669"/>
    <property type="project" value="TreeGrafter"/>
</dbReference>
<protein>
    <recommendedName>
        <fullName evidence="3">chitinase</fullName>
        <ecNumber evidence="3">3.2.1.14</ecNumber>
    </recommendedName>
</protein>
<evidence type="ECO:0000256" key="5">
    <source>
        <dbReference type="ARBA" id="ARBA00022676"/>
    </source>
</evidence>
<evidence type="ECO:0000256" key="14">
    <source>
        <dbReference type="ARBA" id="ARBA00038074"/>
    </source>
</evidence>
<keyword evidence="19" id="KW-1185">Reference proteome</keyword>
<keyword evidence="10" id="KW-0325">Glycoprotein</keyword>
<comment type="subcellular location">
    <subcellularLocation>
        <location evidence="2">Membrane</location>
        <topology evidence="2">Lipid-anchor</topology>
        <topology evidence="2">GPI-anchor</topology>
    </subcellularLocation>
</comment>
<proteinExistence type="inferred from homology"/>
<comment type="similarity">
    <text evidence="14">Belongs to the glycosyl hydrolase 16 family. CRH1 subfamily.</text>
</comment>
<dbReference type="InterPro" id="IPR000757">
    <property type="entry name" value="Beta-glucanase-like"/>
</dbReference>
<dbReference type="Pfam" id="PF00722">
    <property type="entry name" value="Glyco_hydro_16"/>
    <property type="match status" value="1"/>
</dbReference>
<evidence type="ECO:0000259" key="17">
    <source>
        <dbReference type="PROSITE" id="PS51762"/>
    </source>
</evidence>
<evidence type="ECO:0000256" key="13">
    <source>
        <dbReference type="ARBA" id="ARBA00023316"/>
    </source>
</evidence>
<evidence type="ECO:0000256" key="10">
    <source>
        <dbReference type="ARBA" id="ARBA00023180"/>
    </source>
</evidence>
<evidence type="ECO:0000256" key="11">
    <source>
        <dbReference type="ARBA" id="ARBA00023288"/>
    </source>
</evidence>
<dbReference type="Gene3D" id="2.60.120.200">
    <property type="match status" value="1"/>
</dbReference>
<dbReference type="GO" id="GO:0005975">
    <property type="term" value="P:carbohydrate metabolic process"/>
    <property type="evidence" value="ECO:0007669"/>
    <property type="project" value="InterPro"/>
</dbReference>
<dbReference type="GO" id="GO:0031505">
    <property type="term" value="P:fungal-type cell wall organization"/>
    <property type="evidence" value="ECO:0007669"/>
    <property type="project" value="TreeGrafter"/>
</dbReference>
<feature type="non-terminal residue" evidence="18">
    <location>
        <position position="1"/>
    </location>
</feature>
<keyword evidence="5" id="KW-0328">Glycosyltransferase</keyword>
<evidence type="ECO:0000313" key="19">
    <source>
        <dbReference type="Proteomes" id="UP000094285"/>
    </source>
</evidence>
<reference evidence="19" key="1">
    <citation type="submission" date="2016-05" db="EMBL/GenBank/DDBJ databases">
        <title>Comparative genomics of biotechnologically important yeasts.</title>
        <authorList>
            <consortium name="DOE Joint Genome Institute"/>
            <person name="Riley R."/>
            <person name="Haridas S."/>
            <person name="Wolfe K.H."/>
            <person name="Lopes M.R."/>
            <person name="Hittinger C.T."/>
            <person name="Goker M."/>
            <person name="Salamov A."/>
            <person name="Wisecaver J."/>
            <person name="Long T.M."/>
            <person name="Aerts A.L."/>
            <person name="Barry K."/>
            <person name="Choi C."/>
            <person name="Clum A."/>
            <person name="Coughlan A.Y."/>
            <person name="Deshpande S."/>
            <person name="Douglass A.P."/>
            <person name="Hanson S.J."/>
            <person name="Klenk H.-P."/>
            <person name="Labutti K."/>
            <person name="Lapidus A."/>
            <person name="Lindquist E."/>
            <person name="Lipzen A."/>
            <person name="Meier-Kolthoff J.P."/>
            <person name="Ohm R.A."/>
            <person name="Otillar R.P."/>
            <person name="Pangilinan J."/>
            <person name="Peng Y."/>
            <person name="Rokas A."/>
            <person name="Rosa C.A."/>
            <person name="Scheuner C."/>
            <person name="Sibirny A.A."/>
            <person name="Slot J.C."/>
            <person name="Stielow J.B."/>
            <person name="Sun H."/>
            <person name="Kurtzman C.P."/>
            <person name="Blackwell M."/>
            <person name="Grigoriev I.V."/>
            <person name="Jeffries T.W."/>
        </authorList>
    </citation>
    <scope>NUCLEOTIDE SEQUENCE [LARGE SCALE GENOMIC DNA]</scope>
    <source>
        <strain evidence="19">NRRL Y-17324</strain>
    </source>
</reference>
<evidence type="ECO:0000256" key="9">
    <source>
        <dbReference type="ARBA" id="ARBA00023136"/>
    </source>
</evidence>
<evidence type="ECO:0000313" key="18">
    <source>
        <dbReference type="EMBL" id="ODV81529.1"/>
    </source>
</evidence>
<dbReference type="SUPFAM" id="SSF49899">
    <property type="entry name" value="Concanavalin A-like lectins/glucanases"/>
    <property type="match status" value="1"/>
</dbReference>
<keyword evidence="6" id="KW-0808">Transferase</keyword>
<dbReference type="CDD" id="cd02183">
    <property type="entry name" value="GH16_fungal_CRH1_transglycosylase"/>
    <property type="match status" value="1"/>
</dbReference>
<sequence length="399" mass="42762">ISCNSTNPCPESAPCCSQYGICGTGNLCANGCIIKNSYNLTSCLPMPRMGSFETQFDSLDKLQVSIDYLGNSSAVDWLYSGWVDIHDDALLMEMPQYSGGSVVSSTKYLLYGKVSATIKSSHLQGVITSFITYSDLEDEIDFEFVGYDTTQVQTNYYSQGALDYTKGHNSSTSDTMANWHTYTIDWQEDKIDWYIDGDKIRTLDKASTHNSTDNTYAFPQTPSRIQMSLWPGGNATSPIGTRAWAGGEIDWDSKDIQDNGYYYAYLKNVTVEAYDLPSGIGRDTSGGNSSKFDTYVVNSTHGTQSNIMISNRETILGDEDGTGFDRKLDKLQSSSASASSSASSSGSRSSSGSASTTASRSGASGSSTQSGARTTSTNTSSANGDFAQNSASASGSSSN</sequence>
<feature type="compositionally biased region" description="Low complexity" evidence="16">
    <location>
        <begin position="333"/>
        <end position="399"/>
    </location>
</feature>
<dbReference type="PROSITE" id="PS51762">
    <property type="entry name" value="GH16_2"/>
    <property type="match status" value="1"/>
</dbReference>
<feature type="domain" description="GH16" evidence="17">
    <location>
        <begin position="39"/>
        <end position="274"/>
    </location>
</feature>
<keyword evidence="7" id="KW-0732">Signal</keyword>
<feature type="non-terminal residue" evidence="18">
    <location>
        <position position="399"/>
    </location>
</feature>
<dbReference type="GO" id="GO:0008843">
    <property type="term" value="F:endochitinase activity"/>
    <property type="evidence" value="ECO:0007669"/>
    <property type="project" value="UniProtKB-EC"/>
</dbReference>
<evidence type="ECO:0000256" key="7">
    <source>
        <dbReference type="ARBA" id="ARBA00022729"/>
    </source>
</evidence>
<keyword evidence="12" id="KW-0326">Glycosidase</keyword>
<dbReference type="RefSeq" id="XP_020066651.1">
    <property type="nucleotide sequence ID" value="XM_020208879.1"/>
</dbReference>